<comment type="subcellular location">
    <subcellularLocation>
        <location evidence="1">Cell membrane</location>
        <topology evidence="1">Multi-pass membrane protein</topology>
    </subcellularLocation>
</comment>
<keyword evidence="4 7" id="KW-0812">Transmembrane</keyword>
<dbReference type="CDD" id="cd16015">
    <property type="entry name" value="LTA_synthase"/>
    <property type="match status" value="1"/>
</dbReference>
<dbReference type="Proteomes" id="UP000036923">
    <property type="component" value="Unassembled WGS sequence"/>
</dbReference>
<evidence type="ECO:0000313" key="9">
    <source>
        <dbReference type="EMBL" id="KNY29774.1"/>
    </source>
</evidence>
<name>A0A0L6JVN6_9FIRM</name>
<dbReference type="Pfam" id="PF00884">
    <property type="entry name" value="Sulfatase"/>
    <property type="match status" value="1"/>
</dbReference>
<feature type="transmembrane region" description="Helical" evidence="7">
    <location>
        <begin position="152"/>
        <end position="173"/>
    </location>
</feature>
<evidence type="ECO:0000256" key="5">
    <source>
        <dbReference type="ARBA" id="ARBA00022989"/>
    </source>
</evidence>
<evidence type="ECO:0000256" key="2">
    <source>
        <dbReference type="ARBA" id="ARBA00004936"/>
    </source>
</evidence>
<keyword evidence="3" id="KW-1003">Cell membrane</keyword>
<dbReference type="PANTHER" id="PTHR47371:SF3">
    <property type="entry name" value="PHOSPHOGLYCEROL TRANSFERASE I"/>
    <property type="match status" value="1"/>
</dbReference>
<dbReference type="InterPro" id="IPR050448">
    <property type="entry name" value="OpgB/LTA_synthase_biosynth"/>
</dbReference>
<accession>A0A0L6JVN6</accession>
<dbReference type="OrthoDB" id="243547at2"/>
<feature type="transmembrane region" description="Helical" evidence="7">
    <location>
        <begin position="50"/>
        <end position="68"/>
    </location>
</feature>
<feature type="transmembrane region" description="Helical" evidence="7">
    <location>
        <begin position="73"/>
        <end position="90"/>
    </location>
</feature>
<dbReference type="InterPro" id="IPR017850">
    <property type="entry name" value="Alkaline_phosphatase_core_sf"/>
</dbReference>
<evidence type="ECO:0000256" key="7">
    <source>
        <dbReference type="SAM" id="Phobius"/>
    </source>
</evidence>
<keyword evidence="6 7" id="KW-0472">Membrane</keyword>
<dbReference type="SUPFAM" id="SSF53649">
    <property type="entry name" value="Alkaline phosphatase-like"/>
    <property type="match status" value="1"/>
</dbReference>
<comment type="pathway">
    <text evidence="2">Cell wall biogenesis; lipoteichoic acid biosynthesis.</text>
</comment>
<dbReference type="GO" id="GO:0005886">
    <property type="term" value="C:plasma membrane"/>
    <property type="evidence" value="ECO:0007669"/>
    <property type="project" value="UniProtKB-SubCell"/>
</dbReference>
<evidence type="ECO:0000313" key="10">
    <source>
        <dbReference type="Proteomes" id="UP000036923"/>
    </source>
</evidence>
<evidence type="ECO:0000256" key="1">
    <source>
        <dbReference type="ARBA" id="ARBA00004651"/>
    </source>
</evidence>
<sequence length="618" mass="70833" precursor="true">MKKFCINIKNPLVSILILVVLSIMLSCMGFLISSVFSIEVLVRFIKSPMIFLMNTLPLVILMMFIYFLTSRLWASYFISGIFFLIIQYVNRFKIQLRHEPFVPADILLGNESTNVLKLSELQLNEGFYIPITAFLVVSLCLFLFIKSKKLNWTIKIIGAILSVIISIVMYSTLYGNVKLYSSFKVYGSEFSQVDVVKSKGFIYSFLVKAHVFDMSKPEGYSVKYAEEILKKYKNTKASVNKRPHVFAIMSEAFWNIDKVPGIKFTQDNNPLTNFNSIVREAYSGNIITTVFGGGTADTEFSFLTGHSLGIANDITNPYILYIRKNIMALPWIMKNENYTTTAFHPGHSWFYNRFNVYDYLGFKRRFFIDDMTGIDANKGEYVSDMKAVNFMLDDFNKYLSQKPESPYFNFTVTIQNHGPYAKTNAGYSQVLSKKSNVQEDYYYMINNYINGLKQCDEALGLLVGEFKDMDEPVVLLYFSDHLPFLGENFAGYNAMNYEVGTSGSMESYLNTYKVPYFIWSNDAAKELLKEQGNPAPVGKAPTISSNYLSIELMDYIGIKGSEYANYLRDIKGKLPVITKRVYQRANGEATEKATAEENKIISDYRILQHFMMFEKKID</sequence>
<feature type="transmembrane region" description="Helical" evidence="7">
    <location>
        <begin position="127"/>
        <end position="145"/>
    </location>
</feature>
<dbReference type="Gene3D" id="3.40.720.10">
    <property type="entry name" value="Alkaline Phosphatase, subunit A"/>
    <property type="match status" value="1"/>
</dbReference>
<organism evidence="9 10">
    <name type="scientific">Pseudobacteroides cellulosolvens ATCC 35603 = DSM 2933</name>
    <dbReference type="NCBI Taxonomy" id="398512"/>
    <lineage>
        <taxon>Bacteria</taxon>
        <taxon>Bacillati</taxon>
        <taxon>Bacillota</taxon>
        <taxon>Clostridia</taxon>
        <taxon>Eubacteriales</taxon>
        <taxon>Oscillospiraceae</taxon>
        <taxon>Pseudobacteroides</taxon>
    </lineage>
</organism>
<gene>
    <name evidence="9" type="ORF">Bccel_5051</name>
</gene>
<dbReference type="PROSITE" id="PS51257">
    <property type="entry name" value="PROKAR_LIPOPROTEIN"/>
    <property type="match status" value="1"/>
</dbReference>
<reference evidence="10" key="1">
    <citation type="submission" date="2015-07" db="EMBL/GenBank/DDBJ databases">
        <title>Near-Complete Genome Sequence of the Cellulolytic Bacterium Bacteroides (Pseudobacteroides) cellulosolvens ATCC 35603.</title>
        <authorList>
            <person name="Dassa B."/>
            <person name="Utturkar S.M."/>
            <person name="Klingeman D.M."/>
            <person name="Hurt R.A."/>
            <person name="Keller M."/>
            <person name="Xu J."/>
            <person name="Reddy Y.H.K."/>
            <person name="Borovok I."/>
            <person name="Grinberg I.R."/>
            <person name="Lamed R."/>
            <person name="Zhivin O."/>
            <person name="Bayer E.A."/>
            <person name="Brown S.D."/>
        </authorList>
    </citation>
    <scope>NUCLEOTIDE SEQUENCE [LARGE SCALE GENOMIC DNA]</scope>
    <source>
        <strain evidence="10">DSM 2933</strain>
    </source>
</reference>
<proteinExistence type="predicted"/>
<keyword evidence="5 7" id="KW-1133">Transmembrane helix</keyword>
<evidence type="ECO:0000259" key="8">
    <source>
        <dbReference type="Pfam" id="PF00884"/>
    </source>
</evidence>
<keyword evidence="10" id="KW-1185">Reference proteome</keyword>
<dbReference type="PANTHER" id="PTHR47371">
    <property type="entry name" value="LIPOTEICHOIC ACID SYNTHASE"/>
    <property type="match status" value="1"/>
</dbReference>
<dbReference type="InterPro" id="IPR000917">
    <property type="entry name" value="Sulfatase_N"/>
</dbReference>
<evidence type="ECO:0000256" key="6">
    <source>
        <dbReference type="ARBA" id="ARBA00023136"/>
    </source>
</evidence>
<feature type="transmembrane region" description="Helical" evidence="7">
    <location>
        <begin position="12"/>
        <end position="38"/>
    </location>
</feature>
<feature type="domain" description="Sulfatase N-terminal" evidence="8">
    <location>
        <begin position="243"/>
        <end position="554"/>
    </location>
</feature>
<dbReference type="RefSeq" id="WP_050753801.1">
    <property type="nucleotide sequence ID" value="NZ_JQKC01000021.1"/>
</dbReference>
<evidence type="ECO:0000256" key="3">
    <source>
        <dbReference type="ARBA" id="ARBA00022475"/>
    </source>
</evidence>
<dbReference type="AlphaFoldDB" id="A0A0L6JVN6"/>
<dbReference type="eggNOG" id="COG1368">
    <property type="taxonomic scope" value="Bacteria"/>
</dbReference>
<comment type="caution">
    <text evidence="9">The sequence shown here is derived from an EMBL/GenBank/DDBJ whole genome shotgun (WGS) entry which is preliminary data.</text>
</comment>
<dbReference type="EMBL" id="LGTC01000001">
    <property type="protein sequence ID" value="KNY29774.1"/>
    <property type="molecule type" value="Genomic_DNA"/>
</dbReference>
<protein>
    <submittedName>
        <fullName evidence="9">Sulfatase</fullName>
    </submittedName>
</protein>
<evidence type="ECO:0000256" key="4">
    <source>
        <dbReference type="ARBA" id="ARBA00022692"/>
    </source>
</evidence>